<organism evidence="3 4">
    <name type="scientific">Lithospermum erythrorhizon</name>
    <name type="common">Purple gromwell</name>
    <name type="synonym">Lithospermum officinale var. erythrorhizon</name>
    <dbReference type="NCBI Taxonomy" id="34254"/>
    <lineage>
        <taxon>Eukaryota</taxon>
        <taxon>Viridiplantae</taxon>
        <taxon>Streptophyta</taxon>
        <taxon>Embryophyta</taxon>
        <taxon>Tracheophyta</taxon>
        <taxon>Spermatophyta</taxon>
        <taxon>Magnoliopsida</taxon>
        <taxon>eudicotyledons</taxon>
        <taxon>Gunneridae</taxon>
        <taxon>Pentapetalae</taxon>
        <taxon>asterids</taxon>
        <taxon>lamiids</taxon>
        <taxon>Boraginales</taxon>
        <taxon>Boraginaceae</taxon>
        <taxon>Boraginoideae</taxon>
        <taxon>Lithospermeae</taxon>
        <taxon>Lithospermum</taxon>
    </lineage>
</organism>
<comment type="caution">
    <text evidence="3">The sequence shown here is derived from an EMBL/GenBank/DDBJ whole genome shotgun (WGS) entry which is preliminary data.</text>
</comment>
<evidence type="ECO:0000256" key="1">
    <source>
        <dbReference type="ARBA" id="ARBA00023002"/>
    </source>
</evidence>
<proteinExistence type="inferred from homology"/>
<accession>A0AAV3P1Q7</accession>
<dbReference type="SUPFAM" id="SSF51730">
    <property type="entry name" value="FAD-linked oxidoreductase"/>
    <property type="match status" value="1"/>
</dbReference>
<dbReference type="GO" id="GO:0010133">
    <property type="term" value="P:L-proline catabolic process to L-glutamate"/>
    <property type="evidence" value="ECO:0007669"/>
    <property type="project" value="TreeGrafter"/>
</dbReference>
<dbReference type="EC" id="1.5.5.2" evidence="2"/>
<dbReference type="PANTHER" id="PTHR13914">
    <property type="entry name" value="PROLINE OXIDASE"/>
    <property type="match status" value="1"/>
</dbReference>
<dbReference type="InterPro" id="IPR015659">
    <property type="entry name" value="Proline_oxidase"/>
</dbReference>
<keyword evidence="1 2" id="KW-0560">Oxidoreductase</keyword>
<gene>
    <name evidence="3" type="ORF">LIER_05713</name>
</gene>
<dbReference type="GO" id="GO:0004657">
    <property type="term" value="F:proline dehydrogenase activity"/>
    <property type="evidence" value="ECO:0007669"/>
    <property type="project" value="UniProtKB-EC"/>
</dbReference>
<keyword evidence="4" id="KW-1185">Reference proteome</keyword>
<dbReference type="PANTHER" id="PTHR13914:SF0">
    <property type="entry name" value="PROLINE DEHYDROGENASE 1, MITOCHONDRIAL"/>
    <property type="match status" value="1"/>
</dbReference>
<dbReference type="GO" id="GO:0071949">
    <property type="term" value="F:FAD binding"/>
    <property type="evidence" value="ECO:0007669"/>
    <property type="project" value="TreeGrafter"/>
</dbReference>
<sequence>MDVALKQFVLSCKELMGKTKLYNNTLEQNSRKFIRKYNQSITRKTGTTFAVVKITAICPPRLLRRVSDQLTCEHKDSSFNLPWKRKSLPIFSESSPLYHTPKKPQPLTMREEKDLQQAHERLQKICEKCIETDVPLLIDVEV</sequence>
<keyword evidence="2" id="KW-0274">FAD</keyword>
<evidence type="ECO:0000256" key="2">
    <source>
        <dbReference type="RuleBase" id="RU364054"/>
    </source>
</evidence>
<keyword evidence="2" id="KW-0285">Flavoprotein</keyword>
<dbReference type="Proteomes" id="UP001454036">
    <property type="component" value="Unassembled WGS sequence"/>
</dbReference>
<dbReference type="InterPro" id="IPR029041">
    <property type="entry name" value="FAD-linked_oxidoreductase-like"/>
</dbReference>
<comment type="catalytic activity">
    <reaction evidence="2">
        <text>L-proline + a quinone = (S)-1-pyrroline-5-carboxylate + a quinol + H(+)</text>
        <dbReference type="Rhea" id="RHEA:23784"/>
        <dbReference type="ChEBI" id="CHEBI:15378"/>
        <dbReference type="ChEBI" id="CHEBI:17388"/>
        <dbReference type="ChEBI" id="CHEBI:24646"/>
        <dbReference type="ChEBI" id="CHEBI:60039"/>
        <dbReference type="ChEBI" id="CHEBI:132124"/>
        <dbReference type="EC" id="1.5.5.2"/>
    </reaction>
</comment>
<dbReference type="AlphaFoldDB" id="A0AAV3P1Q7"/>
<dbReference type="EMBL" id="BAABME010000797">
    <property type="protein sequence ID" value="GAA0145539.1"/>
    <property type="molecule type" value="Genomic_DNA"/>
</dbReference>
<comment type="cofactor">
    <cofactor evidence="2">
        <name>FAD</name>
        <dbReference type="ChEBI" id="CHEBI:57692"/>
    </cofactor>
</comment>
<keyword evidence="2" id="KW-0642">Proline metabolism</keyword>
<protein>
    <recommendedName>
        <fullName evidence="2">Proline dehydrogenase</fullName>
        <ecNumber evidence="2">1.5.5.2</ecNumber>
    </recommendedName>
</protein>
<name>A0AAV3P1Q7_LITER</name>
<comment type="similarity">
    <text evidence="2">Belongs to the proline oxidase family.</text>
</comment>
<comment type="function">
    <text evidence="2">Converts proline to delta-1-pyrroline-5-carboxylate.</text>
</comment>
<evidence type="ECO:0000313" key="3">
    <source>
        <dbReference type="EMBL" id="GAA0145539.1"/>
    </source>
</evidence>
<reference evidence="3 4" key="1">
    <citation type="submission" date="2024-01" db="EMBL/GenBank/DDBJ databases">
        <title>The complete chloroplast genome sequence of Lithospermum erythrorhizon: insights into the phylogenetic relationship among Boraginaceae species and the maternal lineages of purple gromwells.</title>
        <authorList>
            <person name="Okada T."/>
            <person name="Watanabe K."/>
        </authorList>
    </citation>
    <scope>NUCLEOTIDE SEQUENCE [LARGE SCALE GENOMIC DNA]</scope>
</reference>
<dbReference type="GO" id="GO:0005739">
    <property type="term" value="C:mitochondrion"/>
    <property type="evidence" value="ECO:0007669"/>
    <property type="project" value="TreeGrafter"/>
</dbReference>
<evidence type="ECO:0000313" key="4">
    <source>
        <dbReference type="Proteomes" id="UP001454036"/>
    </source>
</evidence>